<feature type="domain" description="Amidohydrolase-related" evidence="1">
    <location>
        <begin position="310"/>
        <end position="403"/>
    </location>
</feature>
<dbReference type="GO" id="GO:0016810">
    <property type="term" value="F:hydrolase activity, acting on carbon-nitrogen (but not peptide) bonds"/>
    <property type="evidence" value="ECO:0007669"/>
    <property type="project" value="InterPro"/>
</dbReference>
<dbReference type="InterPro" id="IPR006680">
    <property type="entry name" value="Amidohydro-rel"/>
</dbReference>
<reference evidence="2" key="1">
    <citation type="submission" date="2018-05" db="EMBL/GenBank/DDBJ databases">
        <authorList>
            <person name="Lanie J.A."/>
            <person name="Ng W.-L."/>
            <person name="Kazmierczak K.M."/>
            <person name="Andrzejewski T.M."/>
            <person name="Davidsen T.M."/>
            <person name="Wayne K.J."/>
            <person name="Tettelin H."/>
            <person name="Glass J.I."/>
            <person name="Rusch D."/>
            <person name="Podicherti R."/>
            <person name="Tsui H.-C.T."/>
            <person name="Winkler M.E."/>
        </authorList>
    </citation>
    <scope>NUCLEOTIDE SEQUENCE</scope>
</reference>
<evidence type="ECO:0000259" key="1">
    <source>
        <dbReference type="Pfam" id="PF01979"/>
    </source>
</evidence>
<dbReference type="AlphaFoldDB" id="A0A381P172"/>
<dbReference type="InterPro" id="IPR051781">
    <property type="entry name" value="Metallo-dep_Hydrolase"/>
</dbReference>
<dbReference type="InterPro" id="IPR032466">
    <property type="entry name" value="Metal_Hydrolase"/>
</dbReference>
<gene>
    <name evidence="2" type="ORF">METZ01_LOCUS13539</name>
</gene>
<dbReference type="InterPro" id="IPR011059">
    <property type="entry name" value="Metal-dep_hydrolase_composite"/>
</dbReference>
<sequence length="428" mass="48299">VGLSNDQIPGEIQKRPILLKGGILHTVSTEVLDGYDILFAKGKIVRIEKNIMASPETDVYDVFGKHIIPGYIAPITRLGLVEVGLVRQSVDYAERGSINPNVKANVSYNPDSELIPVTRSNGVLIANSVPAGGRISGQSSVMMLDGWTWEQATLKHPSGLHINWPSMKINYGKNVKKSEKKQREDIQKSIRDLDDMIRNVRAYFLRVKQRNRIADERQKADLRLEAMIPFVIEKKSIFIHANEARQIESAVNWAKKNDLKIIIVGGTDSWRLTDLLVKHNIPVILDKVEKVPMRRFEPIHLPYKTPFLLKEGGVQFCLNTRIGYPHDGNVRNLPNEAMRAAANGLQKSEALRAITLSAAEILDIDDMVGSLDVGKDATFFISDKAPMEMSPKVLMAFIQGREVDLNNRQKMLYKKYQEKYRRLGQLQP</sequence>
<dbReference type="Pfam" id="PF01979">
    <property type="entry name" value="Amidohydro_1"/>
    <property type="match status" value="1"/>
</dbReference>
<dbReference type="SUPFAM" id="SSF51556">
    <property type="entry name" value="Metallo-dependent hydrolases"/>
    <property type="match status" value="1"/>
</dbReference>
<dbReference type="PANTHER" id="PTHR43135">
    <property type="entry name" value="ALPHA-D-RIBOSE 1-METHYLPHOSPHONATE 5-TRIPHOSPHATE DIPHOSPHATASE"/>
    <property type="match status" value="1"/>
</dbReference>
<proteinExistence type="predicted"/>
<organism evidence="2">
    <name type="scientific">marine metagenome</name>
    <dbReference type="NCBI Taxonomy" id="408172"/>
    <lineage>
        <taxon>unclassified sequences</taxon>
        <taxon>metagenomes</taxon>
        <taxon>ecological metagenomes</taxon>
    </lineage>
</organism>
<dbReference type="Gene3D" id="3.20.20.140">
    <property type="entry name" value="Metal-dependent hydrolases"/>
    <property type="match status" value="1"/>
</dbReference>
<protein>
    <recommendedName>
        <fullName evidence="1">Amidohydrolase-related domain-containing protein</fullName>
    </recommendedName>
</protein>
<dbReference type="EMBL" id="UINC01000759">
    <property type="protein sequence ID" value="SUZ60685.1"/>
    <property type="molecule type" value="Genomic_DNA"/>
</dbReference>
<dbReference type="SUPFAM" id="SSF51338">
    <property type="entry name" value="Composite domain of metallo-dependent hydrolases"/>
    <property type="match status" value="1"/>
</dbReference>
<name>A0A381P172_9ZZZZ</name>
<dbReference type="Gene3D" id="2.30.40.10">
    <property type="entry name" value="Urease, subunit C, domain 1"/>
    <property type="match status" value="1"/>
</dbReference>
<evidence type="ECO:0000313" key="2">
    <source>
        <dbReference type="EMBL" id="SUZ60685.1"/>
    </source>
</evidence>
<feature type="non-terminal residue" evidence="2">
    <location>
        <position position="1"/>
    </location>
</feature>
<accession>A0A381P172</accession>
<dbReference type="PANTHER" id="PTHR43135:SF3">
    <property type="entry name" value="ALPHA-D-RIBOSE 1-METHYLPHOSPHONATE 5-TRIPHOSPHATE DIPHOSPHATASE"/>
    <property type="match status" value="1"/>
</dbReference>